<dbReference type="PANTHER" id="PTHR15704">
    <property type="entry name" value="SUPERKILLER 3 PROTEIN-RELATED"/>
    <property type="match status" value="1"/>
</dbReference>
<feature type="repeat" description="TPR" evidence="3">
    <location>
        <begin position="965"/>
        <end position="998"/>
    </location>
</feature>
<feature type="domain" description="DUF547" evidence="5">
    <location>
        <begin position="313"/>
        <end position="445"/>
    </location>
</feature>
<evidence type="ECO:0000256" key="2">
    <source>
        <dbReference type="ARBA" id="ARBA00022803"/>
    </source>
</evidence>
<keyword evidence="1" id="KW-0677">Repeat</keyword>
<dbReference type="InterPro" id="IPR006869">
    <property type="entry name" value="DUF547"/>
</dbReference>
<dbReference type="PhylomeDB" id="A0A068UGD6"/>
<dbReference type="Pfam" id="PF13181">
    <property type="entry name" value="TPR_8"/>
    <property type="match status" value="1"/>
</dbReference>
<feature type="compositionally biased region" description="Polar residues" evidence="4">
    <location>
        <begin position="242"/>
        <end position="252"/>
    </location>
</feature>
<name>A0A068UGD6_COFCA</name>
<reference evidence="7" key="1">
    <citation type="journal article" date="2014" name="Science">
        <title>The coffee genome provides insight into the convergent evolution of caffeine biosynthesis.</title>
        <authorList>
            <person name="Denoeud F."/>
            <person name="Carretero-Paulet L."/>
            <person name="Dereeper A."/>
            <person name="Droc G."/>
            <person name="Guyot R."/>
            <person name="Pietrella M."/>
            <person name="Zheng C."/>
            <person name="Alberti A."/>
            <person name="Anthony F."/>
            <person name="Aprea G."/>
            <person name="Aury J.M."/>
            <person name="Bento P."/>
            <person name="Bernard M."/>
            <person name="Bocs S."/>
            <person name="Campa C."/>
            <person name="Cenci A."/>
            <person name="Combes M.C."/>
            <person name="Crouzillat D."/>
            <person name="Da Silva C."/>
            <person name="Daddiego L."/>
            <person name="De Bellis F."/>
            <person name="Dussert S."/>
            <person name="Garsmeur O."/>
            <person name="Gayraud T."/>
            <person name="Guignon V."/>
            <person name="Jahn K."/>
            <person name="Jamilloux V."/>
            <person name="Joet T."/>
            <person name="Labadie K."/>
            <person name="Lan T."/>
            <person name="Leclercq J."/>
            <person name="Lepelley M."/>
            <person name="Leroy T."/>
            <person name="Li L.T."/>
            <person name="Librado P."/>
            <person name="Lopez L."/>
            <person name="Munoz A."/>
            <person name="Noel B."/>
            <person name="Pallavicini A."/>
            <person name="Perrotta G."/>
            <person name="Poncet V."/>
            <person name="Pot D."/>
            <person name="Priyono X."/>
            <person name="Rigoreau M."/>
            <person name="Rouard M."/>
            <person name="Rozas J."/>
            <person name="Tranchant-Dubreuil C."/>
            <person name="VanBuren R."/>
            <person name="Zhang Q."/>
            <person name="Andrade A.C."/>
            <person name="Argout X."/>
            <person name="Bertrand B."/>
            <person name="de Kochko A."/>
            <person name="Graziosi G."/>
            <person name="Henry R.J."/>
            <person name="Jayarama X."/>
            <person name="Ming R."/>
            <person name="Nagai C."/>
            <person name="Rounsley S."/>
            <person name="Sankoff D."/>
            <person name="Giuliano G."/>
            <person name="Albert V.A."/>
            <person name="Wincker P."/>
            <person name="Lashermes P."/>
        </authorList>
    </citation>
    <scope>NUCLEOTIDE SEQUENCE [LARGE SCALE GENOMIC DNA]</scope>
    <source>
        <strain evidence="7">cv. DH200-94</strain>
    </source>
</reference>
<dbReference type="InterPro" id="IPR011990">
    <property type="entry name" value="TPR-like_helical_dom_sf"/>
</dbReference>
<dbReference type="Gene3D" id="1.25.40.10">
    <property type="entry name" value="Tetratricopeptide repeat domain"/>
    <property type="match status" value="4"/>
</dbReference>
<feature type="region of interest" description="Disordered" evidence="4">
    <location>
        <begin position="234"/>
        <end position="255"/>
    </location>
</feature>
<dbReference type="SUPFAM" id="SSF48452">
    <property type="entry name" value="TPR-like"/>
    <property type="match status" value="4"/>
</dbReference>
<protein>
    <recommendedName>
        <fullName evidence="5">DUF547 domain-containing protein</fullName>
    </recommendedName>
</protein>
<proteinExistence type="predicted"/>
<dbReference type="Gramene" id="CDP07239">
    <property type="protein sequence ID" value="CDP07239"/>
    <property type="gene ID" value="GSCOC_T00024445001"/>
</dbReference>
<evidence type="ECO:0000256" key="4">
    <source>
        <dbReference type="SAM" id="MobiDB-lite"/>
    </source>
</evidence>
<dbReference type="PROSITE" id="PS50005">
    <property type="entry name" value="TPR"/>
    <property type="match status" value="4"/>
</dbReference>
<dbReference type="OrthoDB" id="421075at2759"/>
<dbReference type="EMBL" id="HG739110">
    <property type="protein sequence ID" value="CDP07239.1"/>
    <property type="molecule type" value="Genomic_DNA"/>
</dbReference>
<dbReference type="InterPro" id="IPR039226">
    <property type="entry name" value="Ski3/TTC37"/>
</dbReference>
<dbReference type="STRING" id="49390.A0A068UGD6"/>
<dbReference type="Pfam" id="PF04784">
    <property type="entry name" value="DUF547"/>
    <property type="match status" value="1"/>
</dbReference>
<evidence type="ECO:0000256" key="1">
    <source>
        <dbReference type="ARBA" id="ARBA00022737"/>
    </source>
</evidence>
<gene>
    <name evidence="6" type="ORF">GSCOC_T00024445001</name>
</gene>
<evidence type="ECO:0000259" key="5">
    <source>
        <dbReference type="Pfam" id="PF04784"/>
    </source>
</evidence>
<dbReference type="InterPro" id="IPR019734">
    <property type="entry name" value="TPR_rpt"/>
</dbReference>
<accession>A0A068UGD6</accession>
<feature type="repeat" description="TPR" evidence="3">
    <location>
        <begin position="567"/>
        <end position="600"/>
    </location>
</feature>
<dbReference type="FunCoup" id="A0A068UGD6">
    <property type="interactions" value="2337"/>
</dbReference>
<dbReference type="InParanoid" id="A0A068UGD6"/>
<dbReference type="GO" id="GO:0055087">
    <property type="term" value="C:Ski complex"/>
    <property type="evidence" value="ECO:0007669"/>
    <property type="project" value="InterPro"/>
</dbReference>
<evidence type="ECO:0000256" key="3">
    <source>
        <dbReference type="PROSITE-ProRule" id="PRU00339"/>
    </source>
</evidence>
<organism evidence="6 7">
    <name type="scientific">Coffea canephora</name>
    <name type="common">Robusta coffee</name>
    <dbReference type="NCBI Taxonomy" id="49390"/>
    <lineage>
        <taxon>Eukaryota</taxon>
        <taxon>Viridiplantae</taxon>
        <taxon>Streptophyta</taxon>
        <taxon>Embryophyta</taxon>
        <taxon>Tracheophyta</taxon>
        <taxon>Spermatophyta</taxon>
        <taxon>Magnoliopsida</taxon>
        <taxon>eudicotyledons</taxon>
        <taxon>Gunneridae</taxon>
        <taxon>Pentapetalae</taxon>
        <taxon>asterids</taxon>
        <taxon>lamiids</taxon>
        <taxon>Gentianales</taxon>
        <taxon>Rubiaceae</taxon>
        <taxon>Ixoroideae</taxon>
        <taxon>Gardenieae complex</taxon>
        <taxon>Bertiereae - Coffeeae clade</taxon>
        <taxon>Coffeeae</taxon>
        <taxon>Coffea</taxon>
    </lineage>
</organism>
<dbReference type="SMART" id="SM00028">
    <property type="entry name" value="TPR"/>
    <property type="match status" value="8"/>
</dbReference>
<dbReference type="Proteomes" id="UP000295252">
    <property type="component" value="Chromosome II"/>
</dbReference>
<keyword evidence="7" id="KW-1185">Reference proteome</keyword>
<dbReference type="PANTHER" id="PTHR15704:SF7">
    <property type="entry name" value="SUPERKILLER COMPLEX PROTEIN 3"/>
    <property type="match status" value="1"/>
</dbReference>
<keyword evidence="2 3" id="KW-0802">TPR repeat</keyword>
<feature type="repeat" description="TPR" evidence="3">
    <location>
        <begin position="741"/>
        <end position="774"/>
    </location>
</feature>
<sequence length="1720" mass="193452">MMRAPLLDFSSPSITTHSSPIGTRDSTTLQFYCLPPPHLLTTLLQKEDLSLLDATPPQPTSQSHLISPSPSSMELMKEITRLEVEILQLERYLLSLYRKAFQQHLPVLIRDRGTCSNDKMGPHLQATDNHPCYKLDWALSQSDSNHRHQILPSNTLTCSSYHINAAPRASSRKEKPQVDSVHCSLADHLGTSLMDDALDYPNRLSEEIVRCICCIYCKFSDPALPQKGLSVSSSSSLSSSSTFSPRNISGGWSPQFDEEPKGCIEGLTDEAGPYAATIEVLKICLDDQTFQYVARVLEKFRSLVKSLETIDPRNMKREEKLSFWINIHNALVMHGYLAYGTHNFARSSSILKAAYNVGGHCINAHTIQSSILGIRSHYSAPWLQTLLSPKKKLMTGSARHTYSLEYAEPLVHFALCSGSCSDPPVRAYTAKNVFQDLKVARDEFIQASVYIQKETKVYLPKLACHFAREMSLSTSGLLEMVCACLPELQQKAIRTCMKGRADKYIYWVPRSSAFRYLIRKEVVQGGYPTNSQHLRYIPEDMDGGKDCEAVARRRHLEELLNSEPDDSSLHFKLGILLWEEGEESKAAEHFVTCAKLNPQEAAAFRYLGDYYSRLDYDQSQNQRALKCYQRALLLDPDDSLSGEAICDLLDQQGKISLQFAICTQASDKSPRAFWAFRRLGFLQVHQKRWSEAVQKLQHAIRGYPTCADLWEALGLAYQRLGMFTAAIKSYGRAIELEESRIFALIESGNISLMLGSFRKGVEHFRQALLISPENLAAHYGLASSLLGLAKECINSGAFRWGASLLEEASEVIVSIMTLAGNISCIWKLHGDIKLFYAKCFPWVDDGWGLKADQKSFSDSIISWKRICHLAAVSSSRSYQRALHLAPWQSNLYTDIAIASDITFFSKENHEEDLNSWSQAEKMCLGGLLLEGENNEFWVTLGCLSDHNALRQHAFIRGLQLDVSLAVAWAYLGKLYRLEGERKLAQQAFDRARSIDPSLALPWAGMSADADIRNLKPDEAYDCCLQAVQILPLAEFQIGLAKLGLYSGQMPSSEVFRAIRQALQRAPHYPESHNLNGLICEARSLYQSASASFRLARHAVSSFSGKVSKLYHKDISMNLVRSLCKAGSPNEAVEECELLKKEGLLDLEGLQIYALCLWQLGKNDLALLTARTLAANILSMDSRKAAATISFISRLMYYISGQDSVISSILKMPKDLFQSSKVSFIVSAIDALDCSDQLGPIVSHSHRSLMSSEEITSMHSLIALGKLVKYVSDDSLGIQNGVDHLRKALHMYPHSGLIRNLLSYLLLFSEEWKDVHLATRCFIVDSYDHQKEKVLKSSFEILGAGAVACYTKGRCSDEFSFSTSKEQCLFGTGKIQQLQKYLHREPWNDRARYLLILTYVQKARKEGYPQHLCTIIERLICVALSDEFCSRQESSYEYQRFQLLLCAAEVCLQFGNHIGCVRHAKSASELLLPDDSLFFAHILLCRAYAAQDNFVDMRKEYTRCLELKTDYPIGWVCLKIIDCQYKLQTDGTFLAVGFEECSRDVKKSWNMWMAVGDLVHGLVAIQTKDLLAAEKFLAQACSLAGDESCLFLCHGTVCMQLAKQQCDARFLSVAVRSLQKARETSVMLPIVSLLLAQAEASLGSKMKWEKNLRDEWFSWPPGMRPAELYFQMHLLAKQERESSRSSSLIESSQSALRWVLQAIHLNPSCLRYWKVLQTFTG</sequence>
<feature type="repeat" description="TPR" evidence="3">
    <location>
        <begin position="707"/>
        <end position="740"/>
    </location>
</feature>
<dbReference type="GO" id="GO:0006401">
    <property type="term" value="P:RNA catabolic process"/>
    <property type="evidence" value="ECO:0007669"/>
    <property type="project" value="InterPro"/>
</dbReference>
<evidence type="ECO:0000313" key="7">
    <source>
        <dbReference type="Proteomes" id="UP000295252"/>
    </source>
</evidence>
<evidence type="ECO:0000313" key="6">
    <source>
        <dbReference type="EMBL" id="CDP07239.1"/>
    </source>
</evidence>